<dbReference type="EMBL" id="KI966410">
    <property type="protein sequence ID" value="EWC47464.1"/>
    <property type="molecule type" value="Genomic_DNA"/>
</dbReference>
<feature type="domain" description="CBM1" evidence="4">
    <location>
        <begin position="360"/>
        <end position="405"/>
    </location>
</feature>
<gene>
    <name evidence="5" type="ORF">DRE_00432</name>
</gene>
<feature type="domain" description="CBM1" evidence="4">
    <location>
        <begin position="298"/>
        <end position="343"/>
    </location>
</feature>
<evidence type="ECO:0000256" key="1">
    <source>
        <dbReference type="ARBA" id="ARBA00022729"/>
    </source>
</evidence>
<evidence type="ECO:0000259" key="4">
    <source>
        <dbReference type="PROSITE" id="PS51164"/>
    </source>
</evidence>
<name>W7HVD9_9PEZI</name>
<accession>W7HVD9</accession>
<feature type="region of interest" description="Disordered" evidence="2">
    <location>
        <begin position="412"/>
        <end position="457"/>
    </location>
</feature>
<dbReference type="SMART" id="SM00236">
    <property type="entry name" value="fCBD"/>
    <property type="match status" value="2"/>
</dbReference>
<evidence type="ECO:0000313" key="6">
    <source>
        <dbReference type="Proteomes" id="UP000024837"/>
    </source>
</evidence>
<dbReference type="Proteomes" id="UP000024837">
    <property type="component" value="Unassembled WGS sequence"/>
</dbReference>
<dbReference type="InterPro" id="IPR000254">
    <property type="entry name" value="CBD"/>
</dbReference>
<sequence>MVQRRILAAVAAVFFLAVDVAEGGLPLCVANRCPKKRELFGDIGQNGPLLPRQAPDPYSTIYPLTPIPAWAALPFSTCGGTLTTVSAGTTRTTKVICPLEFYCHCHSGTSSLCLPTSTATATDSTITSTCSPYSGTTTCSQCEFYWQTTLTQMATAYQQCGGYSDGVITEAWDKQTLCPVNYRCNPLNFWYAQCIPATVTQTPPSPAQYWACPSQSFSYPTSQGNRCGGHCFKANGKVDGLCPSAMKCWTKTYSNPGYDAYCYTSSPAGGVWATNLCYPIPYSFPGTGAPTCTPQTGATQTPYGQCFGSTVNAGGTSIPWNGPTNCPCGLQCTSYNPAYGVCNNIAGFPTTLCNTGAGSGTQTLYGRCGGSTYINGSAVTWTSPTLCQAGATCVTDQGGWYAQCTPLAKNRKRSPSPAAGPIPAPLPVANAAPEPTAAATFREKYEGARPASRPRSA</sequence>
<keyword evidence="1 3" id="KW-0732">Signal</keyword>
<organism evidence="5 6">
    <name type="scientific">Drechslerella stenobrocha 248</name>
    <dbReference type="NCBI Taxonomy" id="1043628"/>
    <lineage>
        <taxon>Eukaryota</taxon>
        <taxon>Fungi</taxon>
        <taxon>Dikarya</taxon>
        <taxon>Ascomycota</taxon>
        <taxon>Pezizomycotina</taxon>
        <taxon>Orbiliomycetes</taxon>
        <taxon>Orbiliales</taxon>
        <taxon>Orbiliaceae</taxon>
        <taxon>Drechslerella</taxon>
    </lineage>
</organism>
<dbReference type="AlphaFoldDB" id="W7HVD9"/>
<evidence type="ECO:0000256" key="3">
    <source>
        <dbReference type="SAM" id="SignalP"/>
    </source>
</evidence>
<feature type="compositionally biased region" description="Low complexity" evidence="2">
    <location>
        <begin position="427"/>
        <end position="440"/>
    </location>
</feature>
<dbReference type="HOGENOM" id="CLU_698333_0_0_1"/>
<dbReference type="GO" id="GO:0005975">
    <property type="term" value="P:carbohydrate metabolic process"/>
    <property type="evidence" value="ECO:0007669"/>
    <property type="project" value="InterPro"/>
</dbReference>
<feature type="chain" id="PRO_5004893195" description="CBM1 domain-containing protein" evidence="3">
    <location>
        <begin position="24"/>
        <end position="457"/>
    </location>
</feature>
<dbReference type="GO" id="GO:0005576">
    <property type="term" value="C:extracellular region"/>
    <property type="evidence" value="ECO:0007669"/>
    <property type="project" value="InterPro"/>
</dbReference>
<feature type="domain" description="CBM1" evidence="4">
    <location>
        <begin position="152"/>
        <end position="195"/>
    </location>
</feature>
<dbReference type="PROSITE" id="PS51164">
    <property type="entry name" value="CBM1_2"/>
    <property type="match status" value="3"/>
</dbReference>
<keyword evidence="6" id="KW-1185">Reference proteome</keyword>
<reference evidence="5 6" key="1">
    <citation type="submission" date="2013-05" db="EMBL/GenBank/DDBJ databases">
        <title>Drechslerella stenobrocha genome reveals carnivorous origination and mechanical trapping mechanism of predatory fungi.</title>
        <authorList>
            <person name="Liu X."/>
            <person name="Zhang W."/>
            <person name="Liu K."/>
        </authorList>
    </citation>
    <scope>NUCLEOTIDE SEQUENCE [LARGE SCALE GENOMIC DNA]</scope>
    <source>
        <strain evidence="5 6">248</strain>
    </source>
</reference>
<proteinExistence type="predicted"/>
<feature type="signal peptide" evidence="3">
    <location>
        <begin position="1"/>
        <end position="23"/>
    </location>
</feature>
<protein>
    <recommendedName>
        <fullName evidence="4">CBM1 domain-containing protein</fullName>
    </recommendedName>
</protein>
<evidence type="ECO:0000313" key="5">
    <source>
        <dbReference type="EMBL" id="EWC47464.1"/>
    </source>
</evidence>
<dbReference type="OrthoDB" id="5282991at2759"/>
<dbReference type="GO" id="GO:0030248">
    <property type="term" value="F:cellulose binding"/>
    <property type="evidence" value="ECO:0007669"/>
    <property type="project" value="InterPro"/>
</dbReference>
<evidence type="ECO:0000256" key="2">
    <source>
        <dbReference type="SAM" id="MobiDB-lite"/>
    </source>
</evidence>